<evidence type="ECO:0000313" key="1">
    <source>
        <dbReference type="EMBL" id="PWZ75956.1"/>
    </source>
</evidence>
<organism evidence="2 4">
    <name type="scientific">Staphylococcus pseudintermedius</name>
    <dbReference type="NCBI Taxonomy" id="283734"/>
    <lineage>
        <taxon>Bacteria</taxon>
        <taxon>Bacillati</taxon>
        <taxon>Bacillota</taxon>
        <taxon>Bacilli</taxon>
        <taxon>Bacillales</taxon>
        <taxon>Staphylococcaceae</taxon>
        <taxon>Staphylococcus</taxon>
        <taxon>Staphylococcus intermedius group</taxon>
    </lineage>
</organism>
<reference evidence="2" key="2">
    <citation type="journal article" date="2018" name="Vet. Microbiol.">
        <title>Methicillin-resistant staphylococci amongst veterinary personnel, personnel-owned pets, patients and the hospital environment of two small animal veterinary hospitals.</title>
        <authorList>
            <person name="Worthing K.A."/>
            <person name="Brown J."/>
            <person name="Gerber L."/>
            <person name="Abraham S."/>
            <person name="Trott D."/>
            <person name="Norris J.M."/>
        </authorList>
    </citation>
    <scope>NUCLEOTIDE SEQUENCE</scope>
    <source>
        <strain evidence="2">ST496-2</strain>
    </source>
</reference>
<dbReference type="EMBL" id="QEIT01000020">
    <property type="protein sequence ID" value="PWZ75956.1"/>
    <property type="molecule type" value="Genomic_DNA"/>
</dbReference>
<accession>A0A317YVC1</accession>
<dbReference type="Proteomes" id="UP000256409">
    <property type="component" value="Unassembled WGS sequence"/>
</dbReference>
<proteinExistence type="predicted"/>
<name>A0A317YVC1_STAPS</name>
<comment type="caution">
    <text evidence="2">The sequence shown here is derived from an EMBL/GenBank/DDBJ whole genome shotgun (WGS) entry which is preliminary data.</text>
</comment>
<protein>
    <submittedName>
        <fullName evidence="2">Uncharacterized protein</fullName>
    </submittedName>
</protein>
<evidence type="ECO:0000313" key="4">
    <source>
        <dbReference type="Proteomes" id="UP000256409"/>
    </source>
</evidence>
<dbReference type="AlphaFoldDB" id="A0A317YVC1"/>
<dbReference type="OrthoDB" id="9864859at2"/>
<evidence type="ECO:0000313" key="3">
    <source>
        <dbReference type="Proteomes" id="UP000246800"/>
    </source>
</evidence>
<gene>
    <name evidence="1" type="ORF">DD902_04130</name>
    <name evidence="2" type="ORF">DV961_10450</name>
</gene>
<sequence>MVEISDVITKRYIMNCLNCSHVYAQKMIDTYPNDQSKLKKELIRQILKQQMTPAITYIG</sequence>
<reference evidence="4" key="3">
    <citation type="journal article" date="2018" name="Vet. Microbiol.">
        <title>Molecular epidemiology of methicillin-resistant staphylococci amongst veterinary personnel, personnel-owned pets, patients and the hospital environment of two companion animal veterinary hospitals.</title>
        <authorList>
            <person name="Worthing K.A."/>
            <person name="Brown J."/>
            <person name="Gerber L."/>
            <person name="Abraham S."/>
            <person name="Trott D."/>
            <person name="Norris J.M."/>
        </authorList>
    </citation>
    <scope>NUCLEOTIDE SEQUENCE [LARGE SCALE GENOMIC DNA]</scope>
    <source>
        <strain evidence="4">ST496-2</strain>
    </source>
</reference>
<evidence type="ECO:0000313" key="2">
    <source>
        <dbReference type="EMBL" id="REA80634.1"/>
    </source>
</evidence>
<reference evidence="1 3" key="1">
    <citation type="journal article" date="2018" name="Vet. Microbiol.">
        <title>Clonal diversity and geographic distribution of methicillin-resistant Staphylococcus pseudintermedius from Australian animals: Discovery of novel sequence types.</title>
        <authorList>
            <person name="Worthing K.A."/>
            <person name="Abraham S."/>
            <person name="Coombs G.W."/>
            <person name="Pang S."/>
            <person name="Saputra S."/>
            <person name="Jordan D."/>
            <person name="Trott D.J."/>
            <person name="Norris J.M."/>
        </authorList>
    </citation>
    <scope>NUCLEOTIDE SEQUENCE [LARGE SCALE GENOMIC DNA]</scope>
    <source>
        <strain evidence="1 3">ST525 1</strain>
    </source>
</reference>
<dbReference type="Proteomes" id="UP000246800">
    <property type="component" value="Unassembled WGS sequence"/>
</dbReference>
<dbReference type="EMBL" id="QQPC01000072">
    <property type="protein sequence ID" value="REA80634.1"/>
    <property type="molecule type" value="Genomic_DNA"/>
</dbReference>